<sequence length="153" mass="17308">MQRPLTPSEIAALPEGLVAAVPVEAVRLIGRAHPLSWLSQTVGRGPLIVVRGRRIFWPDLPTDLSARPEVLALLAHELTHVWQYANGLTVWRYLWRERGCYRYRLTAGKAFTDYGYEQQAAMVEDWVRGLNGLPPRWGHPAEVQPLTDSLPFS</sequence>
<dbReference type="STRING" id="573065.Astex_2550"/>
<dbReference type="AlphaFoldDB" id="E8RV00"/>
<organism evidence="1 2">
    <name type="scientific">Asticcacaulis excentricus (strain ATCC 15261 / DSM 4724 / KCTC 12464 / NCIMB 9791 / VKM B-1370 / CB 48)</name>
    <dbReference type="NCBI Taxonomy" id="573065"/>
    <lineage>
        <taxon>Bacteria</taxon>
        <taxon>Pseudomonadati</taxon>
        <taxon>Pseudomonadota</taxon>
        <taxon>Alphaproteobacteria</taxon>
        <taxon>Caulobacterales</taxon>
        <taxon>Caulobacteraceae</taxon>
        <taxon>Asticcacaulis</taxon>
    </lineage>
</organism>
<accession>E8RV00</accession>
<dbReference type="Proteomes" id="UP000001492">
    <property type="component" value="Chromosome 2"/>
</dbReference>
<dbReference type="HOGENOM" id="CLU_1665821_0_0_5"/>
<proteinExistence type="predicted"/>
<evidence type="ECO:0000313" key="2">
    <source>
        <dbReference type="Proteomes" id="UP000001492"/>
    </source>
</evidence>
<name>E8RV00_ASTEC</name>
<gene>
    <name evidence="1" type="ordered locus">Astex_2550</name>
</gene>
<dbReference type="OrthoDB" id="8686772at2"/>
<dbReference type="KEGG" id="aex:Astex_2550"/>
<protein>
    <recommendedName>
        <fullName evidence="3">DUF4157 domain-containing protein</fullName>
    </recommendedName>
</protein>
<keyword evidence="2" id="KW-1185">Reference proteome</keyword>
<dbReference type="EMBL" id="CP002396">
    <property type="protein sequence ID" value="ADU14200.1"/>
    <property type="molecule type" value="Genomic_DNA"/>
</dbReference>
<reference evidence="2" key="1">
    <citation type="submission" date="2010-12" db="EMBL/GenBank/DDBJ databases">
        <title>Complete sequence of chromosome 2 of Asticcacaulis excentricus CB 48.</title>
        <authorList>
            <consortium name="US DOE Joint Genome Institute"/>
            <person name="Lucas S."/>
            <person name="Copeland A."/>
            <person name="Lapidus A."/>
            <person name="Cheng J.-F."/>
            <person name="Bruce D."/>
            <person name="Goodwin L."/>
            <person name="Pitluck S."/>
            <person name="Teshima H."/>
            <person name="Davenport K."/>
            <person name="Detter J.C."/>
            <person name="Han C."/>
            <person name="Tapia R."/>
            <person name="Land M."/>
            <person name="Hauser L."/>
            <person name="Jeffries C."/>
            <person name="Kyrpides N."/>
            <person name="Ivanova N."/>
            <person name="Ovchinnikova G."/>
            <person name="Brun Y.V."/>
            <person name="Woyke T."/>
        </authorList>
    </citation>
    <scope>NUCLEOTIDE SEQUENCE [LARGE SCALE GENOMIC DNA]</scope>
    <source>
        <strain evidence="2">ATCC 15261 / DSM 4724 / KCTC 12464 / NCIMB 9791 / VKM B-1370 / CB 48</strain>
    </source>
</reference>
<evidence type="ECO:0000313" key="1">
    <source>
        <dbReference type="EMBL" id="ADU14200.1"/>
    </source>
</evidence>
<dbReference type="RefSeq" id="WP_013480024.1">
    <property type="nucleotide sequence ID" value="NC_014817.1"/>
</dbReference>
<evidence type="ECO:0008006" key="3">
    <source>
        <dbReference type="Google" id="ProtNLM"/>
    </source>
</evidence>